<keyword evidence="2" id="KW-1185">Reference proteome</keyword>
<sequence>MSIEMSANARLSNYRNGLPAMKPRNPTSRSTAMKLENHDGLTETHVAPVDELPDDETGTIEFLFPLLHHVE</sequence>
<reference evidence="1 2" key="1">
    <citation type="journal article" date="2013" name="PLoS Genet.">
        <title>The genome and development-dependent transcriptomes of Pyronema confluens: a window into fungal evolution.</title>
        <authorList>
            <person name="Traeger S."/>
            <person name="Altegoer F."/>
            <person name="Freitag M."/>
            <person name="Gabaldon T."/>
            <person name="Kempken F."/>
            <person name="Kumar A."/>
            <person name="Marcet-Houben M."/>
            <person name="Poggeler S."/>
            <person name="Stajich J.E."/>
            <person name="Nowrousian M."/>
        </authorList>
    </citation>
    <scope>NUCLEOTIDE SEQUENCE [LARGE SCALE GENOMIC DNA]</scope>
    <source>
        <strain evidence="2">CBS 100304</strain>
        <tissue evidence="1">Vegetative mycelium</tissue>
    </source>
</reference>
<accession>U4LH47</accession>
<organism evidence="1 2">
    <name type="scientific">Pyronema omphalodes (strain CBS 100304)</name>
    <name type="common">Pyronema confluens</name>
    <dbReference type="NCBI Taxonomy" id="1076935"/>
    <lineage>
        <taxon>Eukaryota</taxon>
        <taxon>Fungi</taxon>
        <taxon>Dikarya</taxon>
        <taxon>Ascomycota</taxon>
        <taxon>Pezizomycotina</taxon>
        <taxon>Pezizomycetes</taxon>
        <taxon>Pezizales</taxon>
        <taxon>Pyronemataceae</taxon>
        <taxon>Pyronema</taxon>
    </lineage>
</organism>
<dbReference type="EMBL" id="HF936257">
    <property type="protein sequence ID" value="CCX15739.1"/>
    <property type="molecule type" value="Genomic_DNA"/>
</dbReference>
<protein>
    <submittedName>
        <fullName evidence="1">Uncharacterized protein</fullName>
    </submittedName>
</protein>
<dbReference type="AlphaFoldDB" id="U4LH47"/>
<dbReference type="Proteomes" id="UP000018144">
    <property type="component" value="Unassembled WGS sequence"/>
</dbReference>
<gene>
    <name evidence="1" type="ORF">PCON_02165</name>
</gene>
<evidence type="ECO:0000313" key="2">
    <source>
        <dbReference type="Proteomes" id="UP000018144"/>
    </source>
</evidence>
<proteinExistence type="predicted"/>
<name>U4LH47_PYROM</name>
<evidence type="ECO:0000313" key="1">
    <source>
        <dbReference type="EMBL" id="CCX15739.1"/>
    </source>
</evidence>